<dbReference type="EC" id="2.4.1.211" evidence="4"/>
<keyword evidence="4" id="KW-0808">Transferase</keyword>
<dbReference type="Pfam" id="PF17385">
    <property type="entry name" value="LBP_M"/>
    <property type="match status" value="1"/>
</dbReference>
<dbReference type="Gene3D" id="2.60.40.10">
    <property type="entry name" value="Immunoglobulins"/>
    <property type="match status" value="1"/>
</dbReference>
<dbReference type="InterPro" id="IPR035356">
    <property type="entry name" value="LBP_C"/>
</dbReference>
<feature type="domain" description="Lacto-N-biose phosphorylase-like N-terminal TIM barrel" evidence="1">
    <location>
        <begin position="14"/>
        <end position="445"/>
    </location>
</feature>
<dbReference type="InterPro" id="IPR035080">
    <property type="entry name" value="Lact_bio_phlase-like_N"/>
</dbReference>
<dbReference type="SUPFAM" id="SSF52317">
    <property type="entry name" value="Class I glutamine amidotransferase-like"/>
    <property type="match status" value="1"/>
</dbReference>
<name>A0A1U9NJR1_9BACT</name>
<dbReference type="InterPro" id="IPR013780">
    <property type="entry name" value="Glyco_hydro_b"/>
</dbReference>
<dbReference type="Proteomes" id="UP000189674">
    <property type="component" value="Chromosome"/>
</dbReference>
<dbReference type="InterPro" id="IPR013783">
    <property type="entry name" value="Ig-like_fold"/>
</dbReference>
<dbReference type="Gene3D" id="2.60.40.1180">
    <property type="entry name" value="Golgi alpha-mannosidase II"/>
    <property type="match status" value="1"/>
</dbReference>
<dbReference type="Gene3D" id="3.20.20.80">
    <property type="entry name" value="Glycosidases"/>
    <property type="match status" value="1"/>
</dbReference>
<dbReference type="InterPro" id="IPR035363">
    <property type="entry name" value="LBP_M"/>
</dbReference>
<dbReference type="KEGG" id="alus:STSP2_01316"/>
<dbReference type="Pfam" id="PF09508">
    <property type="entry name" value="Lact_bio_phlase"/>
    <property type="match status" value="1"/>
</dbReference>
<dbReference type="GO" id="GO:0050500">
    <property type="term" value="F:1,3-beta-galactosyl-N-acetylhexosamine phosphorylase activity"/>
    <property type="evidence" value="ECO:0007669"/>
    <property type="project" value="UniProtKB-EC"/>
</dbReference>
<dbReference type="AlphaFoldDB" id="A0A1U9NJR1"/>
<evidence type="ECO:0000259" key="1">
    <source>
        <dbReference type="Pfam" id="PF09508"/>
    </source>
</evidence>
<dbReference type="Gene3D" id="3.40.50.880">
    <property type="match status" value="1"/>
</dbReference>
<evidence type="ECO:0000259" key="2">
    <source>
        <dbReference type="Pfam" id="PF17385"/>
    </source>
</evidence>
<evidence type="ECO:0000313" key="4">
    <source>
        <dbReference type="EMBL" id="AQT68161.1"/>
    </source>
</evidence>
<gene>
    <name evidence="4" type="ORF">STSP2_01316</name>
</gene>
<reference evidence="5" key="1">
    <citation type="submission" date="2017-02" db="EMBL/GenBank/DDBJ databases">
        <title>Comparative genomics and description of representatives of a novel lineage of planctomycetes thriving in anoxic sediments.</title>
        <authorList>
            <person name="Spring S."/>
            <person name="Bunk B."/>
            <person name="Sproer C."/>
        </authorList>
    </citation>
    <scope>NUCLEOTIDE SEQUENCE [LARGE SCALE GENOMIC DNA]</scope>
    <source>
        <strain evidence="5">ST-NAGAB-D1</strain>
    </source>
</reference>
<evidence type="ECO:0000259" key="3">
    <source>
        <dbReference type="Pfam" id="PF17386"/>
    </source>
</evidence>
<protein>
    <submittedName>
        <fullName evidence="4">D-galactosyl-beta-1-&gt;3-N-acetyl-D-hexosamine phosphorylase</fullName>
        <ecNumber evidence="4">2.4.1.211</ecNumber>
    </submittedName>
</protein>
<dbReference type="EMBL" id="CP019791">
    <property type="protein sequence ID" value="AQT68161.1"/>
    <property type="molecule type" value="Genomic_DNA"/>
</dbReference>
<dbReference type="GO" id="GO:0004645">
    <property type="term" value="F:1,4-alpha-oligoglucan phosphorylase activity"/>
    <property type="evidence" value="ECO:0007669"/>
    <property type="project" value="InterPro"/>
</dbReference>
<feature type="domain" description="Lacto-N-biose phosphorylase C-terminal" evidence="3">
    <location>
        <begin position="679"/>
        <end position="731"/>
    </location>
</feature>
<keyword evidence="4" id="KW-0328">Glycosyltransferase</keyword>
<proteinExistence type="predicted"/>
<feature type="domain" description="Lacto-N-biose phosphorylase central" evidence="2">
    <location>
        <begin position="449"/>
        <end position="673"/>
    </location>
</feature>
<organism evidence="4 5">
    <name type="scientific">Anaerohalosphaera lusitana</name>
    <dbReference type="NCBI Taxonomy" id="1936003"/>
    <lineage>
        <taxon>Bacteria</taxon>
        <taxon>Pseudomonadati</taxon>
        <taxon>Planctomycetota</taxon>
        <taxon>Phycisphaerae</taxon>
        <taxon>Sedimentisphaerales</taxon>
        <taxon>Anaerohalosphaeraceae</taxon>
        <taxon>Anaerohalosphaera</taxon>
    </lineage>
</organism>
<dbReference type="Pfam" id="PF17386">
    <property type="entry name" value="LBP_C"/>
    <property type="match status" value="1"/>
</dbReference>
<sequence length="734" mass="84042">MSKYKELEKKGTDGFVTLPAESGQEEKVVELINKWGSDAIRDSDGTELSPELVELGKQVYSTICLVRADQEWPRKNWDKLPQKFLMSEHVTATSDKVEIDPMENYFREKYEIDRNHDEKEWWQVFDRTTGEEVSTDDWEFDGDRGLVVIKNAKKFHVYTVNFLVYQIWDSTSMYNHISNGWTCPHVVSTEPYHADARKHLMDYFDNWLETHPNTDVVRLTTLAYHFVLDSDKHGVDKYRDWVGYMDTVTVEALQDFEKEYGYRLTSEDFVDEGYYNATYRVPKKRYLDWMQFIHKFVIEFGKELVDKVHAAGKKAAIFQGDHWVGVEPYSDDYPKMGIDINVGACEDGVALRRLADSPWDEVKEIRLYPYFFPDVFCEGGKPTEESVSNWVKIRRAMLRKPIDRIGYGGYLSLAKKFPEFVEQVSGLCDEFRQIKENSGKTEPYSAPVKVAILNAWGKWRSWLNNFGRDQKFFIKRPDVIAVAGSNLLECISGLPVEIQFMSFDDILTGGVPDDVDVIINDGEDGTAWSGGEWWVNEQIVSTIREWIYNGGGFVGNLGPSAYQHQGRYFQLSDVMGVEREIGNQVMAAGRKFEESGEHFITADAGGKLDFGTDKSYVFASSEDVRVLEANGLHIRLAAKDFGKGRAVYMAGLPYSIDNSRMLHRALLWSAGQESELKKWFSSNVNTECAAYPEKKCFVVVNNASSEQTTTVYDGDGESFELTLDAYGSKWFSME</sequence>
<accession>A0A1U9NJR1</accession>
<keyword evidence="5" id="KW-1185">Reference proteome</keyword>
<dbReference type="NCBIfam" id="TIGR02336">
    <property type="entry name" value="1,3-beta-galactosyl-N-acetylhexosamine phosphorylase"/>
    <property type="match status" value="1"/>
</dbReference>
<dbReference type="STRING" id="1936003.STSP2_01316"/>
<dbReference type="InterPro" id="IPR012711">
    <property type="entry name" value="Lacto-N-biose_phosphorylase"/>
</dbReference>
<dbReference type="InterPro" id="IPR029062">
    <property type="entry name" value="Class_I_gatase-like"/>
</dbReference>
<dbReference type="RefSeq" id="WP_169853034.1">
    <property type="nucleotide sequence ID" value="NZ_CP019791.1"/>
</dbReference>
<evidence type="ECO:0000313" key="5">
    <source>
        <dbReference type="Proteomes" id="UP000189674"/>
    </source>
</evidence>